<name>A0A9X3MYZ8_9ACTN</name>
<dbReference type="Proteomes" id="UP001149140">
    <property type="component" value="Unassembled WGS sequence"/>
</dbReference>
<proteinExistence type="predicted"/>
<accession>A0A9X3MYZ8</accession>
<gene>
    <name evidence="1" type="ORF">OM076_34160</name>
</gene>
<sequence length="157" mass="16455">MDPTALIALARHGEEIATARAFLQKAHATRVVLLLHTPDGETAMLDSTPEGVEITEGDTVTQIPATAAVPVPPRALPEIRPTPATAIHIDTTTGELAAPLGTVDHLAEITLALAKAFGGLTVATAEFPTHDPSLPITFAAREGERVVLQAGDEQYEL</sequence>
<comment type="caution">
    <text evidence="1">The sequence shown here is derived from an EMBL/GenBank/DDBJ whole genome shotgun (WGS) entry which is preliminary data.</text>
</comment>
<organism evidence="1 2">
    <name type="scientific">Solirubrobacter ginsenosidimutans</name>
    <dbReference type="NCBI Taxonomy" id="490573"/>
    <lineage>
        <taxon>Bacteria</taxon>
        <taxon>Bacillati</taxon>
        <taxon>Actinomycetota</taxon>
        <taxon>Thermoleophilia</taxon>
        <taxon>Solirubrobacterales</taxon>
        <taxon>Solirubrobacteraceae</taxon>
        <taxon>Solirubrobacter</taxon>
    </lineage>
</organism>
<evidence type="ECO:0000313" key="1">
    <source>
        <dbReference type="EMBL" id="MDA0165364.1"/>
    </source>
</evidence>
<protein>
    <submittedName>
        <fullName evidence="1">Uncharacterized protein</fullName>
    </submittedName>
</protein>
<keyword evidence="2" id="KW-1185">Reference proteome</keyword>
<dbReference type="EMBL" id="JAPDOD010000046">
    <property type="protein sequence ID" value="MDA0165364.1"/>
    <property type="molecule type" value="Genomic_DNA"/>
</dbReference>
<reference evidence="1" key="1">
    <citation type="submission" date="2022-10" db="EMBL/GenBank/DDBJ databases">
        <title>The WGS of Solirubrobacter ginsenosidimutans DSM 21036.</title>
        <authorList>
            <person name="Jiang Z."/>
        </authorList>
    </citation>
    <scope>NUCLEOTIDE SEQUENCE</scope>
    <source>
        <strain evidence="1">DSM 21036</strain>
    </source>
</reference>
<dbReference type="AlphaFoldDB" id="A0A9X3MYZ8"/>
<evidence type="ECO:0000313" key="2">
    <source>
        <dbReference type="Proteomes" id="UP001149140"/>
    </source>
</evidence>
<dbReference type="RefSeq" id="WP_270044622.1">
    <property type="nucleotide sequence ID" value="NZ_JAPDOD010000046.1"/>
</dbReference>